<dbReference type="EMBL" id="CP159218">
    <property type="protein sequence ID" value="XCG65301.1"/>
    <property type="molecule type" value="Genomic_DNA"/>
</dbReference>
<proteinExistence type="inferred from homology"/>
<keyword evidence="3" id="KW-0731">Sigma factor</keyword>
<comment type="similarity">
    <text evidence="1">Belongs to the sigma-70 factor family. ECF subfamily.</text>
</comment>
<dbReference type="SUPFAM" id="SSF88946">
    <property type="entry name" value="Sigma2 domain of RNA polymerase sigma factors"/>
    <property type="match status" value="1"/>
</dbReference>
<dbReference type="InterPro" id="IPR014284">
    <property type="entry name" value="RNA_pol_sigma-70_dom"/>
</dbReference>
<dbReference type="Gene3D" id="1.10.10.10">
    <property type="entry name" value="Winged helix-like DNA-binding domain superfamily/Winged helix DNA-binding domain"/>
    <property type="match status" value="1"/>
</dbReference>
<protein>
    <submittedName>
        <fullName evidence="7">Sigma-70 family RNA polymerase sigma factor</fullName>
    </submittedName>
</protein>
<dbReference type="InterPro" id="IPR036388">
    <property type="entry name" value="WH-like_DNA-bd_sf"/>
</dbReference>
<gene>
    <name evidence="7" type="ORF">ABLG96_08440</name>
</gene>
<accession>A0AAU8DVA0</accession>
<keyword evidence="2" id="KW-0805">Transcription regulation</keyword>
<dbReference type="PANTHER" id="PTHR43133:SF66">
    <property type="entry name" value="ECF RNA POLYMERASE SIGMA FACTOR SIGK"/>
    <property type="match status" value="1"/>
</dbReference>
<organism evidence="7">
    <name type="scientific">Nakamurella sp. A5-74</name>
    <dbReference type="NCBI Taxonomy" id="3158264"/>
    <lineage>
        <taxon>Bacteria</taxon>
        <taxon>Bacillati</taxon>
        <taxon>Actinomycetota</taxon>
        <taxon>Actinomycetes</taxon>
        <taxon>Nakamurellales</taxon>
        <taxon>Nakamurellaceae</taxon>
        <taxon>Nakamurella</taxon>
    </lineage>
</organism>
<dbReference type="InterPro" id="IPR007627">
    <property type="entry name" value="RNA_pol_sigma70_r2"/>
</dbReference>
<evidence type="ECO:0000256" key="1">
    <source>
        <dbReference type="ARBA" id="ARBA00010641"/>
    </source>
</evidence>
<dbReference type="Pfam" id="PF04542">
    <property type="entry name" value="Sigma70_r2"/>
    <property type="match status" value="1"/>
</dbReference>
<reference evidence="7" key="1">
    <citation type="submission" date="2024-05" db="EMBL/GenBank/DDBJ databases">
        <authorList>
            <person name="Cai S.Y."/>
            <person name="Jin L.M."/>
            <person name="Li H.R."/>
        </authorList>
    </citation>
    <scope>NUCLEOTIDE SEQUENCE</scope>
    <source>
        <strain evidence="7">A5-74</strain>
    </source>
</reference>
<name>A0AAU8DVA0_9ACTN</name>
<evidence type="ECO:0000259" key="5">
    <source>
        <dbReference type="Pfam" id="PF04542"/>
    </source>
</evidence>
<dbReference type="SUPFAM" id="SSF88659">
    <property type="entry name" value="Sigma3 and sigma4 domains of RNA polymerase sigma factors"/>
    <property type="match status" value="1"/>
</dbReference>
<dbReference type="AlphaFoldDB" id="A0AAU8DVA0"/>
<dbReference type="RefSeq" id="WP_353650906.1">
    <property type="nucleotide sequence ID" value="NZ_CP159218.1"/>
</dbReference>
<evidence type="ECO:0000259" key="6">
    <source>
        <dbReference type="Pfam" id="PF08281"/>
    </source>
</evidence>
<dbReference type="InterPro" id="IPR013325">
    <property type="entry name" value="RNA_pol_sigma_r2"/>
</dbReference>
<dbReference type="Pfam" id="PF08281">
    <property type="entry name" value="Sigma70_r4_2"/>
    <property type="match status" value="1"/>
</dbReference>
<evidence type="ECO:0000256" key="3">
    <source>
        <dbReference type="ARBA" id="ARBA00023082"/>
    </source>
</evidence>
<feature type="domain" description="RNA polymerase sigma factor 70 region 4 type 2" evidence="6">
    <location>
        <begin position="131"/>
        <end position="180"/>
    </location>
</feature>
<dbReference type="NCBIfam" id="TIGR02937">
    <property type="entry name" value="sigma70-ECF"/>
    <property type="match status" value="1"/>
</dbReference>
<dbReference type="GO" id="GO:0016987">
    <property type="term" value="F:sigma factor activity"/>
    <property type="evidence" value="ECO:0007669"/>
    <property type="project" value="UniProtKB-KW"/>
</dbReference>
<evidence type="ECO:0000313" key="7">
    <source>
        <dbReference type="EMBL" id="XCG65301.1"/>
    </source>
</evidence>
<dbReference type="InterPro" id="IPR039425">
    <property type="entry name" value="RNA_pol_sigma-70-like"/>
</dbReference>
<evidence type="ECO:0000256" key="4">
    <source>
        <dbReference type="ARBA" id="ARBA00023163"/>
    </source>
</evidence>
<dbReference type="InterPro" id="IPR013249">
    <property type="entry name" value="RNA_pol_sigma70_r4_t2"/>
</dbReference>
<dbReference type="GO" id="GO:0006352">
    <property type="term" value="P:DNA-templated transcription initiation"/>
    <property type="evidence" value="ECO:0007669"/>
    <property type="project" value="InterPro"/>
</dbReference>
<sequence length="190" mass="21566">MTVVRIDAKDVRRLDDLLVAVGKHDRAAFVELYRISITRIRGRIRRTVIDWVQTEDIAQDFYFEIWQTAYRFDPAQSPAIAWMLRLAHARAVDRVRRLETSKRRESGPADRSGEAARDLFAESDDRDDAAQRIHAGLPQLSVLQRQALRLVYLEGNTNATAAQTLGITSAAFKSRLRDGVVALRHLLTAV</sequence>
<evidence type="ECO:0000256" key="2">
    <source>
        <dbReference type="ARBA" id="ARBA00023015"/>
    </source>
</evidence>
<dbReference type="Gene3D" id="1.10.1740.10">
    <property type="match status" value="1"/>
</dbReference>
<dbReference type="PANTHER" id="PTHR43133">
    <property type="entry name" value="RNA POLYMERASE ECF-TYPE SIGMA FACTO"/>
    <property type="match status" value="1"/>
</dbReference>
<feature type="domain" description="RNA polymerase sigma-70 region 2" evidence="5">
    <location>
        <begin position="37"/>
        <end position="98"/>
    </location>
</feature>
<dbReference type="InterPro" id="IPR013324">
    <property type="entry name" value="RNA_pol_sigma_r3/r4-like"/>
</dbReference>
<dbReference type="GO" id="GO:0003677">
    <property type="term" value="F:DNA binding"/>
    <property type="evidence" value="ECO:0007669"/>
    <property type="project" value="InterPro"/>
</dbReference>
<keyword evidence="4" id="KW-0804">Transcription</keyword>